<keyword evidence="3" id="KW-0862">Zinc</keyword>
<comment type="subcellular location">
    <subcellularLocation>
        <location evidence="1">Nucleus</location>
    </subcellularLocation>
</comment>
<dbReference type="SMART" id="SM00066">
    <property type="entry name" value="GAL4"/>
    <property type="match status" value="1"/>
</dbReference>
<dbReference type="GO" id="GO:0008270">
    <property type="term" value="F:zinc ion binding"/>
    <property type="evidence" value="ECO:0007669"/>
    <property type="project" value="InterPro"/>
</dbReference>
<keyword evidence="6" id="KW-0804">Transcription</keyword>
<reference evidence="13" key="1">
    <citation type="journal article" date="2021" name="IMA Fungus">
        <title>Genomic characterization of three marine fungi, including Emericellopsis atlantica sp. nov. with signatures of a generalist lifestyle and marine biomass degradation.</title>
        <authorList>
            <person name="Hagestad O.C."/>
            <person name="Hou L."/>
            <person name="Andersen J.H."/>
            <person name="Hansen E.H."/>
            <person name="Altermark B."/>
            <person name="Li C."/>
            <person name="Kuhnert E."/>
            <person name="Cox R.J."/>
            <person name="Crous P.W."/>
            <person name="Spatafora J.W."/>
            <person name="Lail K."/>
            <person name="Amirebrahimi M."/>
            <person name="Lipzen A."/>
            <person name="Pangilinan J."/>
            <person name="Andreopoulos W."/>
            <person name="Hayes R.D."/>
            <person name="Ng V."/>
            <person name="Grigoriev I.V."/>
            <person name="Jackson S.A."/>
            <person name="Sutton T.D.S."/>
            <person name="Dobson A.D.W."/>
            <person name="Rama T."/>
        </authorList>
    </citation>
    <scope>NUCLEOTIDE SEQUENCE</scope>
    <source>
        <strain evidence="13">TRa3180A</strain>
    </source>
</reference>
<evidence type="ECO:0000256" key="11">
    <source>
        <dbReference type="SAM" id="MobiDB-lite"/>
    </source>
</evidence>
<evidence type="ECO:0000313" key="13">
    <source>
        <dbReference type="EMBL" id="KAG9244746.1"/>
    </source>
</evidence>
<organism evidence="13 14">
    <name type="scientific">Calycina marina</name>
    <dbReference type="NCBI Taxonomy" id="1763456"/>
    <lineage>
        <taxon>Eukaryota</taxon>
        <taxon>Fungi</taxon>
        <taxon>Dikarya</taxon>
        <taxon>Ascomycota</taxon>
        <taxon>Pezizomycotina</taxon>
        <taxon>Leotiomycetes</taxon>
        <taxon>Helotiales</taxon>
        <taxon>Pezizellaceae</taxon>
        <taxon>Calycina</taxon>
    </lineage>
</organism>
<evidence type="ECO:0000313" key="14">
    <source>
        <dbReference type="Proteomes" id="UP000887226"/>
    </source>
</evidence>
<keyword evidence="14" id="KW-1185">Reference proteome</keyword>
<dbReference type="GO" id="GO:0005634">
    <property type="term" value="C:nucleus"/>
    <property type="evidence" value="ECO:0007669"/>
    <property type="project" value="UniProtKB-SubCell"/>
</dbReference>
<keyword evidence="7" id="KW-0539">Nucleus</keyword>
<dbReference type="Pfam" id="PF00172">
    <property type="entry name" value="Zn_clus"/>
    <property type="match status" value="1"/>
</dbReference>
<dbReference type="GO" id="GO:0000976">
    <property type="term" value="F:transcription cis-regulatory region binding"/>
    <property type="evidence" value="ECO:0007669"/>
    <property type="project" value="TreeGrafter"/>
</dbReference>
<evidence type="ECO:0000256" key="6">
    <source>
        <dbReference type="ARBA" id="ARBA00023163"/>
    </source>
</evidence>
<feature type="domain" description="Zn(2)-C6 fungal-type" evidence="12">
    <location>
        <begin position="32"/>
        <end position="64"/>
    </location>
</feature>
<gene>
    <name evidence="13" type="ORF">BJ878DRAFT_459683</name>
</gene>
<evidence type="ECO:0000259" key="12">
    <source>
        <dbReference type="PROSITE" id="PS50048"/>
    </source>
</evidence>
<sequence>MSQNGKGLPNEETGTQAVADSTRPKKRRRVLACETCRRIKSRCDFDVNAGACNRCKTLRITCSLTGSELVGNASQASRSDFPPSDPNMIHELQRKISEQTVLLKDIKRIVEGGQNSKATHKPRFETNSASSVQNDDQGSTKSPADQNTENAPVVVIRNTLRRAHGGHERLTDYGIIGFVACGFFSYEVVLDFLNIFLSRCGPWIQETTWESMGLDSNPDSMSSLLIASCCFQGVRLSQFRNTPIHIQLYEHIRRELAQLSLISPLPMDYLQCLAIMTLWNMAPISPSMKPEFIDSWLLSGHCVQQAMLAINFTEILSSVKYGKTNGRNQIGLRLWNNICLAHLCFATGTGRPSVIADAYLDQCSSVLNFFDATIQDGIVVAEIHFHSTLLKVLKASRPMPTSGNPKELTQWNDKWGYLLELNSDRALMFRMSYHLGYLIISQRSLKNIISASNSRVNTPVDQNGPRSPVSTDKERARYTHLSIDHSTKLLETIIRLPPLVAEAMPDHLVLSYVYAIIILTTCYDDSTNKSYTMKIIQEALGFCRNAGLTPNAPAEFAVAKLEHRLNGQVDAEVSAKLAQGQEQVYQEPLSAFSSLAFSDLEFPSLEDLFGGAFMTGAYGEDLNL</sequence>
<comment type="similarity">
    <text evidence="8">Belongs to the prtT family.</text>
</comment>
<dbReference type="EMBL" id="MU253886">
    <property type="protein sequence ID" value="KAG9244746.1"/>
    <property type="molecule type" value="Genomic_DNA"/>
</dbReference>
<dbReference type="Proteomes" id="UP000887226">
    <property type="component" value="Unassembled WGS sequence"/>
</dbReference>
<dbReference type="SUPFAM" id="SSF57701">
    <property type="entry name" value="Zn2/Cys6 DNA-binding domain"/>
    <property type="match status" value="1"/>
</dbReference>
<proteinExistence type="inferred from homology"/>
<dbReference type="PANTHER" id="PTHR31845">
    <property type="entry name" value="FINGER DOMAIN PROTEIN, PUTATIVE-RELATED"/>
    <property type="match status" value="1"/>
</dbReference>
<comment type="caution">
    <text evidence="13">The sequence shown here is derived from an EMBL/GenBank/DDBJ whole genome shotgun (WGS) entry which is preliminary data.</text>
</comment>
<dbReference type="InterPro" id="IPR051089">
    <property type="entry name" value="prtT"/>
</dbReference>
<feature type="region of interest" description="Disordered" evidence="11">
    <location>
        <begin position="1"/>
        <end position="24"/>
    </location>
</feature>
<dbReference type="PROSITE" id="PS50048">
    <property type="entry name" value="ZN2_CY6_FUNGAL_2"/>
    <property type="match status" value="1"/>
</dbReference>
<evidence type="ECO:0000256" key="10">
    <source>
        <dbReference type="ARBA" id="ARBA00042461"/>
    </source>
</evidence>
<keyword evidence="2" id="KW-0479">Metal-binding</keyword>
<evidence type="ECO:0000256" key="5">
    <source>
        <dbReference type="ARBA" id="ARBA00023125"/>
    </source>
</evidence>
<dbReference type="GO" id="GO:0000981">
    <property type="term" value="F:DNA-binding transcription factor activity, RNA polymerase II-specific"/>
    <property type="evidence" value="ECO:0007669"/>
    <property type="project" value="InterPro"/>
</dbReference>
<evidence type="ECO:0000256" key="1">
    <source>
        <dbReference type="ARBA" id="ARBA00004123"/>
    </source>
</evidence>
<dbReference type="InterPro" id="IPR001138">
    <property type="entry name" value="Zn2Cys6_DnaBD"/>
</dbReference>
<evidence type="ECO:0000256" key="2">
    <source>
        <dbReference type="ARBA" id="ARBA00022723"/>
    </source>
</evidence>
<keyword evidence="4" id="KW-0805">Transcription regulation</keyword>
<evidence type="ECO:0000256" key="3">
    <source>
        <dbReference type="ARBA" id="ARBA00022833"/>
    </source>
</evidence>
<evidence type="ECO:0000256" key="8">
    <source>
        <dbReference type="ARBA" id="ARBA00038134"/>
    </source>
</evidence>
<dbReference type="CDD" id="cd12148">
    <property type="entry name" value="fungal_TF_MHR"/>
    <property type="match status" value="1"/>
</dbReference>
<dbReference type="PANTHER" id="PTHR31845:SF34">
    <property type="entry name" value="TRANSCRIPTIONAL ACTIVATOR OF PROTEASES PRTT"/>
    <property type="match status" value="1"/>
</dbReference>
<dbReference type="AlphaFoldDB" id="A0A9P7Z3R7"/>
<protein>
    <recommendedName>
        <fullName evidence="9">Transcriptional activator of proteases prtT</fullName>
    </recommendedName>
    <alternativeName>
        <fullName evidence="10">Zn(2)-C6 zinc finger-containing protein prtT</fullName>
    </alternativeName>
</protein>
<dbReference type="OrthoDB" id="2595934at2759"/>
<feature type="region of interest" description="Disordered" evidence="11">
    <location>
        <begin position="114"/>
        <end position="151"/>
    </location>
</feature>
<evidence type="ECO:0000256" key="9">
    <source>
        <dbReference type="ARBA" id="ARBA00041135"/>
    </source>
</evidence>
<keyword evidence="5" id="KW-0238">DNA-binding</keyword>
<dbReference type="InterPro" id="IPR036864">
    <property type="entry name" value="Zn2-C6_fun-type_DNA-bd_sf"/>
</dbReference>
<dbReference type="PROSITE" id="PS00463">
    <property type="entry name" value="ZN2_CY6_FUNGAL_1"/>
    <property type="match status" value="1"/>
</dbReference>
<evidence type="ECO:0000256" key="4">
    <source>
        <dbReference type="ARBA" id="ARBA00023015"/>
    </source>
</evidence>
<feature type="compositionally biased region" description="Polar residues" evidence="11">
    <location>
        <begin position="125"/>
        <end position="150"/>
    </location>
</feature>
<name>A0A9P7Z3R7_9HELO</name>
<evidence type="ECO:0000256" key="7">
    <source>
        <dbReference type="ARBA" id="ARBA00023242"/>
    </source>
</evidence>
<accession>A0A9P7Z3R7</accession>
<dbReference type="CDD" id="cd00067">
    <property type="entry name" value="GAL4"/>
    <property type="match status" value="1"/>
</dbReference>
<dbReference type="Gene3D" id="4.10.240.10">
    <property type="entry name" value="Zn(2)-C6 fungal-type DNA-binding domain"/>
    <property type="match status" value="1"/>
</dbReference>